<reference evidence="1 2" key="1">
    <citation type="journal article" date="2008" name="Appl. Environ. Microbiol.">
        <title>Molecular characterization of a variant of Bacillus anthracis-specific phage AP50 with improved bacteriolytic activity.</title>
        <authorList>
            <person name="Sozhamannan S."/>
            <person name="McKinstry M."/>
            <person name="Lentz S.M."/>
            <person name="Jalasvuori M."/>
            <person name="McAfee F."/>
            <person name="Smith A."/>
            <person name="Dabbs J."/>
            <person name="Ackermann H.W."/>
            <person name="Bamford J.K."/>
            <person name="Mateczun A."/>
            <person name="Read T.D."/>
        </authorList>
    </citation>
    <scope>NUCLEOTIDE SEQUENCE</scope>
</reference>
<evidence type="ECO:0000313" key="1">
    <source>
        <dbReference type="EMBL" id="ACB54927.1"/>
    </source>
</evidence>
<dbReference type="RefSeq" id="YP_002302540.1">
    <property type="nucleotide sequence ID" value="NC_011523.1"/>
</dbReference>
<sequence>MGLKKPSGAPFMSAQGESFVTIESQKSATLEINNLSFTPNMIVIRCETQYGEVYQMTYHPFQMIYGINVTRGVNVDKNRPTYLSNDSYGLLTPSAKGFNAKLTPDTDIFRGSALFKWKAYYFPSVKEEAEKPF</sequence>
<evidence type="ECO:0000313" key="2">
    <source>
        <dbReference type="Proteomes" id="UP000002379"/>
    </source>
</evidence>
<dbReference type="KEGG" id="vg:7018717"/>
<name>B6RT60_9VIRU</name>
<dbReference type="Proteomes" id="UP000002379">
    <property type="component" value="Segment"/>
</dbReference>
<organism evidence="1 2">
    <name type="scientific">Bacillus phage AP50</name>
    <dbReference type="NCBI Taxonomy" id="2880538"/>
    <lineage>
        <taxon>Viruses</taxon>
        <taxon>Varidnaviria</taxon>
        <taxon>Bamfordvirae</taxon>
        <taxon>Preplasmiviricota</taxon>
        <taxon>Prepoliviricotina</taxon>
        <taxon>Tectiliviricetes</taxon>
        <taxon>Kalamavirales</taxon>
        <taxon>Tectiviridae</taxon>
        <taxon>Betatectivirus</taxon>
        <taxon>Betatectivirus AP50</taxon>
    </lineage>
</organism>
<accession>B6RT60</accession>
<dbReference type="GeneID" id="7018717"/>
<keyword evidence="2" id="KW-1185">Reference proteome</keyword>
<proteinExistence type="predicted"/>
<protein>
    <submittedName>
        <fullName evidence="1">Uncharacterized protein</fullName>
    </submittedName>
</protein>
<dbReference type="EMBL" id="EU408779">
    <property type="protein sequence ID" value="ACB54927.1"/>
    <property type="molecule type" value="Genomic_DNA"/>
</dbReference>